<gene>
    <name evidence="2" type="ORF">N333_04715</name>
</gene>
<reference evidence="2 3" key="1">
    <citation type="submission" date="2014-04" db="EMBL/GenBank/DDBJ databases">
        <title>Genome evolution of avian class.</title>
        <authorList>
            <person name="Zhang G."/>
            <person name="Li C."/>
        </authorList>
    </citation>
    <scope>NUCLEOTIDE SEQUENCE [LARGE SCALE GENOMIC DNA]</scope>
    <source>
        <strain evidence="2">BGI_N333</strain>
    </source>
</reference>
<feature type="compositionally biased region" description="Polar residues" evidence="1">
    <location>
        <begin position="243"/>
        <end position="261"/>
    </location>
</feature>
<evidence type="ECO:0000256" key="1">
    <source>
        <dbReference type="SAM" id="MobiDB-lite"/>
    </source>
</evidence>
<dbReference type="AlphaFoldDB" id="A0A091RTJ1"/>
<feature type="compositionally biased region" description="Polar residues" evidence="1">
    <location>
        <begin position="268"/>
        <end position="291"/>
    </location>
</feature>
<dbReference type="Proteomes" id="UP000053840">
    <property type="component" value="Unassembled WGS sequence"/>
</dbReference>
<dbReference type="GO" id="GO:0042162">
    <property type="term" value="F:telomeric DNA binding"/>
    <property type="evidence" value="ECO:0007669"/>
    <property type="project" value="TreeGrafter"/>
</dbReference>
<feature type="region of interest" description="Disordered" evidence="1">
    <location>
        <begin position="228"/>
        <end position="341"/>
    </location>
</feature>
<dbReference type="GO" id="GO:0016233">
    <property type="term" value="P:telomere capping"/>
    <property type="evidence" value="ECO:0007669"/>
    <property type="project" value="InterPro"/>
</dbReference>
<accession>A0A091RTJ1</accession>
<keyword evidence="3" id="KW-1185">Reference proteome</keyword>
<name>A0A091RTJ1_NESNO</name>
<dbReference type="EMBL" id="KK932695">
    <property type="protein sequence ID" value="KFQ45778.1"/>
    <property type="molecule type" value="Genomic_DNA"/>
</dbReference>
<proteinExistence type="predicted"/>
<feature type="non-terminal residue" evidence="2">
    <location>
        <position position="341"/>
    </location>
</feature>
<sequence length="341" mass="36427">QVRLSSLICRIIVLQKYAVCFQEEARLEDCEFYLRVQKFIVLPMEKQRSESSDGNKEPSVMRRIKELWLRSLALSNSPSSEPSISQLIDAIGQSQLEVLKENAEECLDLGVPKVMPVTGKDEVPVTQWEAECKEEQREDTFVVPANILVVPPEEGAVACDASRSETSEATPGESGDGRMGPSELSVISQPSSVESTALSESSEGSMDNPWDRLPSICLTLSCSDEKILQQGPPSKTKQDVAADSNTLDSLELCSQDSSESRSPGGPVQASSPLLGNYGNASLVETSTTQAPSALEAACDAPSTAQGPQVSGSSKTTPTPPSPINPVLPSSQLQALPEGVPH</sequence>
<evidence type="ECO:0000313" key="2">
    <source>
        <dbReference type="EMBL" id="KFQ45778.1"/>
    </source>
</evidence>
<evidence type="ECO:0000313" key="3">
    <source>
        <dbReference type="Proteomes" id="UP000053840"/>
    </source>
</evidence>
<protein>
    <submittedName>
        <fullName evidence="2">Adrenocortical dysplasia protein</fullName>
    </submittedName>
</protein>
<dbReference type="PANTHER" id="PTHR14487">
    <property type="entry name" value="ADRENOCORTICAL DYSPLASIA PROTEIN ACD"/>
    <property type="match status" value="1"/>
</dbReference>
<dbReference type="GO" id="GO:0032211">
    <property type="term" value="P:negative regulation of telomere maintenance via telomerase"/>
    <property type="evidence" value="ECO:0007669"/>
    <property type="project" value="TreeGrafter"/>
</dbReference>
<dbReference type="GO" id="GO:0070187">
    <property type="term" value="C:shelterin complex"/>
    <property type="evidence" value="ECO:0007669"/>
    <property type="project" value="InterPro"/>
</dbReference>
<dbReference type="InterPro" id="IPR028631">
    <property type="entry name" value="ACD"/>
</dbReference>
<feature type="compositionally biased region" description="Low complexity" evidence="1">
    <location>
        <begin position="191"/>
        <end position="203"/>
    </location>
</feature>
<feature type="region of interest" description="Disordered" evidence="1">
    <location>
        <begin position="156"/>
        <end position="210"/>
    </location>
</feature>
<dbReference type="PANTHER" id="PTHR14487:SF3">
    <property type="entry name" value="ADRENOCORTICAL DYSPLASIA PROTEIN HOMOLOG"/>
    <property type="match status" value="1"/>
</dbReference>
<dbReference type="Gene3D" id="2.40.50.960">
    <property type="match status" value="1"/>
</dbReference>
<organism evidence="2 3">
    <name type="scientific">Nestor notabilis</name>
    <name type="common">Kea</name>
    <dbReference type="NCBI Taxonomy" id="176057"/>
    <lineage>
        <taxon>Eukaryota</taxon>
        <taxon>Metazoa</taxon>
        <taxon>Chordata</taxon>
        <taxon>Craniata</taxon>
        <taxon>Vertebrata</taxon>
        <taxon>Euteleostomi</taxon>
        <taxon>Archelosauria</taxon>
        <taxon>Archosauria</taxon>
        <taxon>Dinosauria</taxon>
        <taxon>Saurischia</taxon>
        <taxon>Theropoda</taxon>
        <taxon>Coelurosauria</taxon>
        <taxon>Aves</taxon>
        <taxon>Neognathae</taxon>
        <taxon>Neoaves</taxon>
        <taxon>Telluraves</taxon>
        <taxon>Australaves</taxon>
        <taxon>Psittaciformes</taxon>
        <taxon>Psittacidae</taxon>
        <taxon>Nestor</taxon>
    </lineage>
</organism>
<feature type="non-terminal residue" evidence="2">
    <location>
        <position position="1"/>
    </location>
</feature>
<dbReference type="GO" id="GO:0070198">
    <property type="term" value="P:protein localization to chromosome, telomeric region"/>
    <property type="evidence" value="ECO:0007669"/>
    <property type="project" value="TreeGrafter"/>
</dbReference>